<feature type="chain" id="PRO_5039661761" evidence="1">
    <location>
        <begin position="20"/>
        <end position="298"/>
    </location>
</feature>
<dbReference type="Proteomes" id="UP000186218">
    <property type="component" value="Unassembled WGS sequence"/>
</dbReference>
<accession>A0A1N7CMZ7</accession>
<evidence type="ECO:0000313" key="3">
    <source>
        <dbReference type="Proteomes" id="UP000186218"/>
    </source>
</evidence>
<dbReference type="AlphaFoldDB" id="A0A1N7CMZ7"/>
<keyword evidence="1" id="KW-0732">Signal</keyword>
<name>A0A1N7CMZ7_9NOCA</name>
<evidence type="ECO:0000313" key="2">
    <source>
        <dbReference type="EMBL" id="SIR64933.1"/>
    </source>
</evidence>
<dbReference type="RefSeq" id="WP_076476303.1">
    <property type="nucleotide sequence ID" value="NZ_FTNT01000001.1"/>
</dbReference>
<dbReference type="OrthoDB" id="4562275at2"/>
<dbReference type="Pfam" id="PF19458">
    <property type="entry name" value="DUF5995"/>
    <property type="match status" value="1"/>
</dbReference>
<keyword evidence="3" id="KW-1185">Reference proteome</keyword>
<gene>
    <name evidence="2" type="ORF">SAMN05445060_0241</name>
</gene>
<proteinExistence type="predicted"/>
<feature type="signal peptide" evidence="1">
    <location>
        <begin position="1"/>
        <end position="19"/>
    </location>
</feature>
<dbReference type="InterPro" id="IPR046037">
    <property type="entry name" value="DUF5995"/>
</dbReference>
<organism evidence="2 3">
    <name type="scientific">Williamsia sterculiae</name>
    <dbReference type="NCBI Taxonomy" id="1344003"/>
    <lineage>
        <taxon>Bacteria</taxon>
        <taxon>Bacillati</taxon>
        <taxon>Actinomycetota</taxon>
        <taxon>Actinomycetes</taxon>
        <taxon>Mycobacteriales</taxon>
        <taxon>Nocardiaceae</taxon>
        <taxon>Williamsia</taxon>
    </lineage>
</organism>
<reference evidence="2 3" key="1">
    <citation type="submission" date="2017-01" db="EMBL/GenBank/DDBJ databases">
        <authorList>
            <person name="Mah S.A."/>
            <person name="Swanson W.J."/>
            <person name="Moy G.W."/>
            <person name="Vacquier V.D."/>
        </authorList>
    </citation>
    <scope>NUCLEOTIDE SEQUENCE [LARGE SCALE GENOMIC DNA]</scope>
    <source>
        <strain evidence="2 3">CPCC 203464</strain>
    </source>
</reference>
<sequence>MGTIRATALVVAGAIAVWAAGMDATVSAQSAGHGCGSALTSRERQDIMALSDPPTSTGSTLSRLRDQVSRLQNIADILVRHNDRRGLFAVGLAVTEREAVLPLESRPSGLQHPERAQAISLALLDRYLEAVHAEFGDGLVPTHWRRHFLLAADCTQSGQRVAMSGYNAHITTDLAYAVADSAATRSDAHDFYLIVDTIAMHAKSIVAVTNRGYGVDLGPAMRFYFVGEGLDRVVGAGRATGPMLRAADIGYNVLTFENGLALQVLSTRAAAVRSVGLLWSTGDNALAVAAALGVLKLR</sequence>
<evidence type="ECO:0000256" key="1">
    <source>
        <dbReference type="SAM" id="SignalP"/>
    </source>
</evidence>
<dbReference type="EMBL" id="FTNT01000001">
    <property type="protein sequence ID" value="SIR64933.1"/>
    <property type="molecule type" value="Genomic_DNA"/>
</dbReference>
<protein>
    <submittedName>
        <fullName evidence="2">Uncharacterized protein</fullName>
    </submittedName>
</protein>